<dbReference type="PROSITE" id="PS50173">
    <property type="entry name" value="UMUC"/>
    <property type="match status" value="1"/>
</dbReference>
<comment type="similarity">
    <text evidence="1">Belongs to the DNA polymerase type-Y family.</text>
</comment>
<dbReference type="Pfam" id="PF00817">
    <property type="entry name" value="IMS"/>
    <property type="match status" value="1"/>
</dbReference>
<dbReference type="InterPro" id="IPR017961">
    <property type="entry name" value="DNA_pol_Y-fam_little_finger"/>
</dbReference>
<gene>
    <name evidence="7" type="ORF">Megvenef_01417</name>
</gene>
<evidence type="ECO:0000259" key="6">
    <source>
        <dbReference type="PROSITE" id="PS50173"/>
    </source>
</evidence>
<dbReference type="EMBL" id="JARJFB010000137">
    <property type="protein sequence ID" value="MEA0971439.1"/>
    <property type="molecule type" value="Genomic_DNA"/>
</dbReference>
<sequence>MWGRFIIAKKVRLCLKEVFGLNWLYFDLNSYFATIEQQVNHSLRGKPIAVVPLLSDSTCAIAASYEAKLKGIKTGTKIYEAKKLCPELICVPVRHKLYVEYHTRIFAEVNKLLYIDYICSIDEGAGRLTGKYQQEEEAIRLAQVIKLAIKQNVGDYITCSISIAPSKYLAKIAAEMKKPDGLSIIKPEDIPTKLFGLSLRDIPGIGHSRILAPEIRKVNAARDVAVELIMKAAKRLRDKALYSTFINLYIRTTNRVVYKSSAKISPACDNATILKQLLIIWDRLAEQNKVNNVHQVAVSLAGLIEKPR</sequence>
<evidence type="ECO:0000256" key="1">
    <source>
        <dbReference type="ARBA" id="ARBA00010945"/>
    </source>
</evidence>
<dbReference type="InterPro" id="IPR043128">
    <property type="entry name" value="Rev_trsase/Diguanyl_cyclase"/>
</dbReference>
<evidence type="ECO:0000313" key="7">
    <source>
        <dbReference type="EMBL" id="MEA0971439.1"/>
    </source>
</evidence>
<keyword evidence="8" id="KW-1185">Reference proteome</keyword>
<dbReference type="Proteomes" id="UP001291687">
    <property type="component" value="Unassembled WGS sequence"/>
</dbReference>
<dbReference type="Pfam" id="PF11799">
    <property type="entry name" value="IMS_C"/>
    <property type="match status" value="1"/>
</dbReference>
<protein>
    <recommendedName>
        <fullName evidence="3">DNA-directed DNA polymerase</fullName>
        <ecNumber evidence="3">2.7.7.7</ecNumber>
    </recommendedName>
</protein>
<dbReference type="PANTHER" id="PTHR11076:SF33">
    <property type="entry name" value="DNA POLYMERASE KAPPA"/>
    <property type="match status" value="1"/>
</dbReference>
<evidence type="ECO:0000256" key="5">
    <source>
        <dbReference type="ARBA" id="ARBA00049244"/>
    </source>
</evidence>
<comment type="catalytic activity">
    <reaction evidence="5">
        <text>DNA(n) + a 2'-deoxyribonucleoside 5'-triphosphate = DNA(n+1) + diphosphate</text>
        <dbReference type="Rhea" id="RHEA:22508"/>
        <dbReference type="Rhea" id="RHEA-COMP:17339"/>
        <dbReference type="Rhea" id="RHEA-COMP:17340"/>
        <dbReference type="ChEBI" id="CHEBI:33019"/>
        <dbReference type="ChEBI" id="CHEBI:61560"/>
        <dbReference type="ChEBI" id="CHEBI:173112"/>
        <dbReference type="EC" id="2.7.7.7"/>
    </reaction>
</comment>
<comment type="caution">
    <text evidence="7">The sequence shown here is derived from an EMBL/GenBank/DDBJ whole genome shotgun (WGS) entry which is preliminary data.</text>
</comment>
<dbReference type="InterPro" id="IPR001126">
    <property type="entry name" value="UmuC"/>
</dbReference>
<proteinExistence type="inferred from homology"/>
<dbReference type="Gene3D" id="3.40.1170.60">
    <property type="match status" value="1"/>
</dbReference>
<dbReference type="InterPro" id="IPR050116">
    <property type="entry name" value="DNA_polymerase-Y"/>
</dbReference>
<dbReference type="EC" id="2.7.7.7" evidence="3"/>
<accession>A0ABU5NE53</accession>
<name>A0ABU5NE53_9RICK</name>
<comment type="function">
    <text evidence="4">Poorly processive, error-prone DNA polymerase involved in untargeted mutagenesis. Copies undamaged DNA at stalled replication forks, which arise in vivo from mismatched or misaligned primer ends. These misaligned primers can be extended by PolIV. Exhibits no 3'-5' exonuclease (proofreading) activity. May be involved in translesional synthesis, in conjunction with the beta clamp from PolIII.</text>
</comment>
<organism evidence="7 8">
    <name type="scientific">Candidatus Megaera venefica</name>
    <dbReference type="NCBI Taxonomy" id="2055910"/>
    <lineage>
        <taxon>Bacteria</taxon>
        <taxon>Pseudomonadati</taxon>
        <taxon>Pseudomonadota</taxon>
        <taxon>Alphaproteobacteria</taxon>
        <taxon>Rickettsiales</taxon>
        <taxon>Rickettsiaceae</taxon>
        <taxon>Candidatus Megaera</taxon>
    </lineage>
</organism>
<evidence type="ECO:0000256" key="3">
    <source>
        <dbReference type="ARBA" id="ARBA00012417"/>
    </source>
</evidence>
<feature type="domain" description="UmuC" evidence="6">
    <location>
        <begin position="23"/>
        <end position="206"/>
    </location>
</feature>
<dbReference type="SUPFAM" id="SSF56672">
    <property type="entry name" value="DNA/RNA polymerases"/>
    <property type="match status" value="1"/>
</dbReference>
<comment type="subunit">
    <text evidence="2">Monomer.</text>
</comment>
<reference evidence="7 8" key="1">
    <citation type="submission" date="2023-03" db="EMBL/GenBank/DDBJ databases">
        <title>Host association and intracellularity evolved multiple times independently in the Rickettsiales.</title>
        <authorList>
            <person name="Castelli M."/>
            <person name="Nardi T."/>
            <person name="Gammuto L."/>
            <person name="Bellinzona G."/>
            <person name="Sabaneyeva E."/>
            <person name="Potekhin A."/>
            <person name="Serra V."/>
            <person name="Petroni G."/>
            <person name="Sassera D."/>
        </authorList>
    </citation>
    <scope>NUCLEOTIDE SEQUENCE [LARGE SCALE GENOMIC DNA]</scope>
    <source>
        <strain evidence="7 8">Sr 2-6</strain>
    </source>
</reference>
<dbReference type="Gene3D" id="3.30.70.270">
    <property type="match status" value="1"/>
</dbReference>
<evidence type="ECO:0000313" key="8">
    <source>
        <dbReference type="Proteomes" id="UP001291687"/>
    </source>
</evidence>
<evidence type="ECO:0000256" key="4">
    <source>
        <dbReference type="ARBA" id="ARBA00025589"/>
    </source>
</evidence>
<dbReference type="InterPro" id="IPR043502">
    <property type="entry name" value="DNA/RNA_pol_sf"/>
</dbReference>
<dbReference type="PANTHER" id="PTHR11076">
    <property type="entry name" value="DNA REPAIR POLYMERASE UMUC / TRANSFERASE FAMILY MEMBER"/>
    <property type="match status" value="1"/>
</dbReference>
<dbReference type="RefSeq" id="WP_322777342.1">
    <property type="nucleotide sequence ID" value="NZ_JARJFB010000137.1"/>
</dbReference>
<evidence type="ECO:0000256" key="2">
    <source>
        <dbReference type="ARBA" id="ARBA00011245"/>
    </source>
</evidence>